<dbReference type="InterPro" id="IPR045584">
    <property type="entry name" value="Pilin-like"/>
</dbReference>
<organism evidence="3 4">
    <name type="scientific">Frigoriglobus tundricola</name>
    <dbReference type="NCBI Taxonomy" id="2774151"/>
    <lineage>
        <taxon>Bacteria</taxon>
        <taxon>Pseudomonadati</taxon>
        <taxon>Planctomycetota</taxon>
        <taxon>Planctomycetia</taxon>
        <taxon>Gemmatales</taxon>
        <taxon>Gemmataceae</taxon>
        <taxon>Frigoriglobus</taxon>
    </lineage>
</organism>
<dbReference type="PANTHER" id="PTHR30093">
    <property type="entry name" value="GENERAL SECRETION PATHWAY PROTEIN G"/>
    <property type="match status" value="1"/>
</dbReference>
<name>A0A6M5Z1V4_9BACT</name>
<accession>A0A6M5Z1V4</accession>
<dbReference type="SUPFAM" id="SSF54523">
    <property type="entry name" value="Pili subunits"/>
    <property type="match status" value="1"/>
</dbReference>
<feature type="transmembrane region" description="Helical" evidence="1">
    <location>
        <begin position="12"/>
        <end position="33"/>
    </location>
</feature>
<dbReference type="KEGG" id="ftj:FTUN_7023"/>
<reference evidence="4" key="1">
    <citation type="submission" date="2020-05" db="EMBL/GenBank/DDBJ databases">
        <title>Frigoriglobus tundricola gen. nov., sp. nov., a psychrotolerant cellulolytic planctomycete of the family Gemmataceae with two divergent copies of 16S rRNA gene.</title>
        <authorList>
            <person name="Kulichevskaya I.S."/>
            <person name="Ivanova A.A."/>
            <person name="Naumoff D.G."/>
            <person name="Beletsky A.V."/>
            <person name="Rijpstra W.I.C."/>
            <person name="Sinninghe Damste J.S."/>
            <person name="Mardanov A.V."/>
            <person name="Ravin N.V."/>
            <person name="Dedysh S.N."/>
        </authorList>
    </citation>
    <scope>NUCLEOTIDE SEQUENCE [LARGE SCALE GENOMIC DNA]</scope>
    <source>
        <strain evidence="4">PL17</strain>
    </source>
</reference>
<evidence type="ECO:0000256" key="1">
    <source>
        <dbReference type="SAM" id="Phobius"/>
    </source>
</evidence>
<proteinExistence type="predicted"/>
<keyword evidence="1" id="KW-0812">Transmembrane</keyword>
<evidence type="ECO:0000313" key="4">
    <source>
        <dbReference type="Proteomes" id="UP000503447"/>
    </source>
</evidence>
<protein>
    <recommendedName>
        <fullName evidence="2">DUF1559 domain-containing protein</fullName>
    </recommendedName>
</protein>
<dbReference type="InterPro" id="IPR012902">
    <property type="entry name" value="N_methyl_site"/>
</dbReference>
<evidence type="ECO:0000259" key="2">
    <source>
        <dbReference type="Pfam" id="PF07596"/>
    </source>
</evidence>
<dbReference type="Proteomes" id="UP000503447">
    <property type="component" value="Chromosome"/>
</dbReference>
<dbReference type="Pfam" id="PF07596">
    <property type="entry name" value="SBP_bac_10"/>
    <property type="match status" value="1"/>
</dbReference>
<dbReference type="AlphaFoldDB" id="A0A6M5Z1V4"/>
<dbReference type="EMBL" id="CP053452">
    <property type="protein sequence ID" value="QJW99411.1"/>
    <property type="molecule type" value="Genomic_DNA"/>
</dbReference>
<keyword evidence="1" id="KW-1133">Transmembrane helix</keyword>
<dbReference type="NCBIfam" id="TIGR02532">
    <property type="entry name" value="IV_pilin_GFxxxE"/>
    <property type="match status" value="1"/>
</dbReference>
<keyword evidence="4" id="KW-1185">Reference proteome</keyword>
<feature type="domain" description="DUF1559" evidence="2">
    <location>
        <begin position="34"/>
        <end position="78"/>
    </location>
</feature>
<keyword evidence="1" id="KW-0472">Membrane</keyword>
<dbReference type="Pfam" id="PF07963">
    <property type="entry name" value="N_methyl"/>
    <property type="match status" value="1"/>
</dbReference>
<dbReference type="RefSeq" id="WP_390888605.1">
    <property type="nucleotide sequence ID" value="NZ_CP053452.2"/>
</dbReference>
<gene>
    <name evidence="3" type="ORF">FTUN_7023</name>
</gene>
<dbReference type="PROSITE" id="PS00409">
    <property type="entry name" value="PROKAR_NTER_METHYL"/>
    <property type="match status" value="1"/>
</dbReference>
<sequence>MHAHSRRTGFTLIELLVVIAIIAIIIGLLLPAVQKVREAAARTQCANNMKQFGLAEQNYALNHDGQLPPARLPATPGAAYGVYWGPFDDRVGYAATPLPDYDPTTTILWPYLEGNAKVFRCPKGFDSLPGSPTLGQPLQLCYALDGVSGGSAGARLIDITNGNGTSQVMYLWEHCQSFACATSGIVPAGYPAGYPWPLDDSGWINHYPENRHGGVFGIQFCDGHVIMSRRSDITTAMYYTN</sequence>
<dbReference type="InterPro" id="IPR011453">
    <property type="entry name" value="DUF1559"/>
</dbReference>
<dbReference type="PANTHER" id="PTHR30093:SF2">
    <property type="entry name" value="TYPE II SECRETION SYSTEM PROTEIN H"/>
    <property type="match status" value="1"/>
</dbReference>
<dbReference type="Gene3D" id="3.30.700.10">
    <property type="entry name" value="Glycoprotein, Type 4 Pilin"/>
    <property type="match status" value="1"/>
</dbReference>
<evidence type="ECO:0000313" key="3">
    <source>
        <dbReference type="EMBL" id="QJW99411.1"/>
    </source>
</evidence>